<dbReference type="Proteomes" id="UP001374584">
    <property type="component" value="Unassembled WGS sequence"/>
</dbReference>
<evidence type="ECO:0000313" key="7">
    <source>
        <dbReference type="EMBL" id="KAK7342082.1"/>
    </source>
</evidence>
<dbReference type="AlphaFoldDB" id="A0AAN9LYD0"/>
<evidence type="ECO:0000256" key="4">
    <source>
        <dbReference type="PROSITE-ProRule" id="PRU00176"/>
    </source>
</evidence>
<keyword evidence="4" id="KW-0694">RNA-binding</keyword>
<feature type="domain" description="RRM" evidence="6">
    <location>
        <begin position="4"/>
        <end position="81"/>
    </location>
</feature>
<evidence type="ECO:0000313" key="8">
    <source>
        <dbReference type="Proteomes" id="UP001374584"/>
    </source>
</evidence>
<keyword evidence="1" id="KW-0507">mRNA processing</keyword>
<dbReference type="InterPro" id="IPR050907">
    <property type="entry name" value="SRSF"/>
</dbReference>
<dbReference type="InterPro" id="IPR012677">
    <property type="entry name" value="Nucleotide-bd_a/b_plait_sf"/>
</dbReference>
<gene>
    <name evidence="7" type="ORF">VNO80_25025</name>
</gene>
<comment type="caution">
    <text evidence="7">The sequence shown here is derived from an EMBL/GenBank/DDBJ whole genome shotgun (WGS) entry which is preliminary data.</text>
</comment>
<dbReference type="SUPFAM" id="SSF54928">
    <property type="entry name" value="RNA-binding domain, RBD"/>
    <property type="match status" value="1"/>
</dbReference>
<proteinExistence type="predicted"/>
<name>A0AAN9LYD0_PHACN</name>
<keyword evidence="3" id="KW-0508">mRNA splicing</keyword>
<dbReference type="EMBL" id="JAYMYR010000009">
    <property type="protein sequence ID" value="KAK7342082.1"/>
    <property type="molecule type" value="Genomic_DNA"/>
</dbReference>
<dbReference type="GO" id="GO:0003723">
    <property type="term" value="F:RNA binding"/>
    <property type="evidence" value="ECO:0007669"/>
    <property type="project" value="UniProtKB-UniRule"/>
</dbReference>
<dbReference type="GO" id="GO:0006397">
    <property type="term" value="P:mRNA processing"/>
    <property type="evidence" value="ECO:0007669"/>
    <property type="project" value="UniProtKB-KW"/>
</dbReference>
<accession>A0AAN9LYD0</accession>
<dbReference type="SMART" id="SM00360">
    <property type="entry name" value="RRM"/>
    <property type="match status" value="1"/>
</dbReference>
<evidence type="ECO:0000256" key="1">
    <source>
        <dbReference type="ARBA" id="ARBA00022664"/>
    </source>
</evidence>
<feature type="region of interest" description="Disordered" evidence="5">
    <location>
        <begin position="246"/>
        <end position="272"/>
    </location>
</feature>
<keyword evidence="2" id="KW-0747">Spliceosome</keyword>
<sequence length="515" mass="57825">MADTSFFFTNFPDYFFEKDLWMVFQRWGRVLDVFISSKLNSRNRRFRFVRFQRVEDVYELEKKLVAIWIGTWKLQVNLPKYNRFEQFGKRGKYNRLSERATMKRGERLSFTGRVREQLQLKNRVSQPTSGCLLEASNMQLVKESFVLGGFGVVRLRHCFESVDALVGKVVKVDQATLAREVLEYVCLRVSIPVGVLPSMKREMSIDGLSCLVVFDMETCTPDHKLRIFFSKWGDVSVPESVASLEDDGGKECVDSVSSHSGDKNGSAGGEELTVRRRARILRSGEKHAACHYGNHDGEVKLDKEVEHVHRDPRIRVSHATCLYGNDGGELNAHEGQGTFNGKVERSFEDWRGDAEVARPVDGDGHDRLGVKGFVTFSSIAHESGAGGVSMEKEALVMEVDGRAMADRVGGVVKVGMGRAEYSRWNGGPESIVGDSQITRMEKVKDLACFLEANVGNGTLSLADREVDDYKMKGIEETSSPFEESNLIEVRVVQANYSVLQPTLISTPIFFCPIVQ</sequence>
<dbReference type="PANTHER" id="PTHR23147">
    <property type="entry name" value="SERINE/ARGININE RICH SPLICING FACTOR"/>
    <property type="match status" value="1"/>
</dbReference>
<dbReference type="GO" id="GO:0008380">
    <property type="term" value="P:RNA splicing"/>
    <property type="evidence" value="ECO:0007669"/>
    <property type="project" value="UniProtKB-KW"/>
</dbReference>
<evidence type="ECO:0000256" key="3">
    <source>
        <dbReference type="ARBA" id="ARBA00023187"/>
    </source>
</evidence>
<evidence type="ECO:0000259" key="6">
    <source>
        <dbReference type="PROSITE" id="PS50102"/>
    </source>
</evidence>
<protein>
    <recommendedName>
        <fullName evidence="6">RRM domain-containing protein</fullName>
    </recommendedName>
</protein>
<dbReference type="PROSITE" id="PS50102">
    <property type="entry name" value="RRM"/>
    <property type="match status" value="1"/>
</dbReference>
<evidence type="ECO:0000256" key="5">
    <source>
        <dbReference type="SAM" id="MobiDB-lite"/>
    </source>
</evidence>
<dbReference type="Gene3D" id="3.30.70.330">
    <property type="match status" value="1"/>
</dbReference>
<evidence type="ECO:0000256" key="2">
    <source>
        <dbReference type="ARBA" id="ARBA00022728"/>
    </source>
</evidence>
<dbReference type="GO" id="GO:0005681">
    <property type="term" value="C:spliceosomal complex"/>
    <property type="evidence" value="ECO:0007669"/>
    <property type="project" value="UniProtKB-KW"/>
</dbReference>
<organism evidence="7 8">
    <name type="scientific">Phaseolus coccineus</name>
    <name type="common">Scarlet runner bean</name>
    <name type="synonym">Phaseolus multiflorus</name>
    <dbReference type="NCBI Taxonomy" id="3886"/>
    <lineage>
        <taxon>Eukaryota</taxon>
        <taxon>Viridiplantae</taxon>
        <taxon>Streptophyta</taxon>
        <taxon>Embryophyta</taxon>
        <taxon>Tracheophyta</taxon>
        <taxon>Spermatophyta</taxon>
        <taxon>Magnoliopsida</taxon>
        <taxon>eudicotyledons</taxon>
        <taxon>Gunneridae</taxon>
        <taxon>Pentapetalae</taxon>
        <taxon>rosids</taxon>
        <taxon>fabids</taxon>
        <taxon>Fabales</taxon>
        <taxon>Fabaceae</taxon>
        <taxon>Papilionoideae</taxon>
        <taxon>50 kb inversion clade</taxon>
        <taxon>NPAAA clade</taxon>
        <taxon>indigoferoid/millettioid clade</taxon>
        <taxon>Phaseoleae</taxon>
        <taxon>Phaseolus</taxon>
    </lineage>
</organism>
<dbReference type="InterPro" id="IPR000504">
    <property type="entry name" value="RRM_dom"/>
</dbReference>
<reference evidence="7 8" key="1">
    <citation type="submission" date="2024-01" db="EMBL/GenBank/DDBJ databases">
        <title>The genomes of 5 underutilized Papilionoideae crops provide insights into root nodulation and disease resistanc.</title>
        <authorList>
            <person name="Jiang F."/>
        </authorList>
    </citation>
    <scope>NUCLEOTIDE SEQUENCE [LARGE SCALE GENOMIC DNA]</scope>
    <source>
        <strain evidence="7">JINMINGXINNONG_FW02</strain>
        <tissue evidence="7">Leaves</tissue>
    </source>
</reference>
<dbReference type="Pfam" id="PF00076">
    <property type="entry name" value="RRM_1"/>
    <property type="match status" value="1"/>
</dbReference>
<dbReference type="InterPro" id="IPR035979">
    <property type="entry name" value="RBD_domain_sf"/>
</dbReference>
<keyword evidence="8" id="KW-1185">Reference proteome</keyword>